<dbReference type="OrthoDB" id="2140489at2759"/>
<reference evidence="2 3" key="1">
    <citation type="journal article" date="2012" name="BMC Genomics">
        <title>Comparative genomics of the white-rot fungi, Phanerochaete carnosa and P. chrysosporium, to elucidate the genetic basis of the distinct wood types they colonize.</title>
        <authorList>
            <person name="Suzuki H."/>
            <person name="MacDonald J."/>
            <person name="Syed K."/>
            <person name="Salamov A."/>
            <person name="Hori C."/>
            <person name="Aerts A."/>
            <person name="Henrissat B."/>
            <person name="Wiebenga A."/>
            <person name="vanKuyk P.A."/>
            <person name="Barry K."/>
            <person name="Lindquist E."/>
            <person name="LaButti K."/>
            <person name="Lapidus A."/>
            <person name="Lucas S."/>
            <person name="Coutinho P."/>
            <person name="Gong Y."/>
            <person name="Samejima M."/>
            <person name="Mahadevan R."/>
            <person name="Abou-Zaid M."/>
            <person name="de Vries R.P."/>
            <person name="Igarashi K."/>
            <person name="Yadav J.S."/>
            <person name="Grigoriev I.V."/>
            <person name="Master E.R."/>
        </authorList>
    </citation>
    <scope>NUCLEOTIDE SEQUENCE [LARGE SCALE GENOMIC DNA]</scope>
    <source>
        <strain evidence="2 3">HHB-10118-sp</strain>
    </source>
</reference>
<dbReference type="RefSeq" id="XP_007396964.1">
    <property type="nucleotide sequence ID" value="XM_007396902.1"/>
</dbReference>
<dbReference type="GeneID" id="18916999"/>
<dbReference type="AlphaFoldDB" id="K5W558"/>
<dbReference type="KEGG" id="pco:PHACADRAFT_257997"/>
<protein>
    <submittedName>
        <fullName evidence="2">Uncharacterized protein</fullName>
    </submittedName>
</protein>
<evidence type="ECO:0000256" key="1">
    <source>
        <dbReference type="SAM" id="MobiDB-lite"/>
    </source>
</evidence>
<feature type="region of interest" description="Disordered" evidence="1">
    <location>
        <begin position="158"/>
        <end position="179"/>
    </location>
</feature>
<evidence type="ECO:0000313" key="3">
    <source>
        <dbReference type="Proteomes" id="UP000008370"/>
    </source>
</evidence>
<dbReference type="InParanoid" id="K5W558"/>
<dbReference type="HOGENOM" id="CLU_134173_0_0_1"/>
<dbReference type="EMBL" id="JH930473">
    <property type="protein sequence ID" value="EKM54265.1"/>
    <property type="molecule type" value="Genomic_DNA"/>
</dbReference>
<keyword evidence="3" id="KW-1185">Reference proteome</keyword>
<accession>K5W558</accession>
<proteinExistence type="predicted"/>
<gene>
    <name evidence="2" type="ORF">PHACADRAFT_257997</name>
</gene>
<evidence type="ECO:0000313" key="2">
    <source>
        <dbReference type="EMBL" id="EKM54265.1"/>
    </source>
</evidence>
<dbReference type="Proteomes" id="UP000008370">
    <property type="component" value="Unassembled WGS sequence"/>
</dbReference>
<organism evidence="2 3">
    <name type="scientific">Phanerochaete carnosa (strain HHB-10118-sp)</name>
    <name type="common">White-rot fungus</name>
    <name type="synonym">Peniophora carnosa</name>
    <dbReference type="NCBI Taxonomy" id="650164"/>
    <lineage>
        <taxon>Eukaryota</taxon>
        <taxon>Fungi</taxon>
        <taxon>Dikarya</taxon>
        <taxon>Basidiomycota</taxon>
        <taxon>Agaricomycotina</taxon>
        <taxon>Agaricomycetes</taxon>
        <taxon>Polyporales</taxon>
        <taxon>Phanerochaetaceae</taxon>
        <taxon>Phanerochaete</taxon>
    </lineage>
</organism>
<feature type="compositionally biased region" description="Basic and acidic residues" evidence="1">
    <location>
        <begin position="164"/>
        <end position="179"/>
    </location>
</feature>
<sequence length="179" mass="20135">MATFTIAPTTIRAQMPSVFGSITLHNDATISPPDSPLSYVDLSLTSLPNDLDYQSDPHHLPGFDSKEYGAQRKPVFYLPPLLSLPLEALCLPEPAGSYRPYTTYQPDFAAVTLDLHKALHRFRPITENHAEAPFDEAFNWEELYLPEDTEREWFAVVTHSKTKNGSDDGRKSSRPESSR</sequence>
<name>K5W558_PHACS</name>